<dbReference type="Proteomes" id="UP001334084">
    <property type="component" value="Chromosome 4"/>
</dbReference>
<dbReference type="GeneID" id="90541026"/>
<dbReference type="InterPro" id="IPR035979">
    <property type="entry name" value="RBD_domain_sf"/>
</dbReference>
<dbReference type="KEGG" id="vnx:VNE69_04036"/>
<gene>
    <name evidence="1" type="ORF">VNE69_04036</name>
</gene>
<organism evidence="1 2">
    <name type="scientific">Vairimorpha necatrix</name>
    <dbReference type="NCBI Taxonomy" id="6039"/>
    <lineage>
        <taxon>Eukaryota</taxon>
        <taxon>Fungi</taxon>
        <taxon>Fungi incertae sedis</taxon>
        <taxon>Microsporidia</taxon>
        <taxon>Nosematidae</taxon>
        <taxon>Vairimorpha</taxon>
    </lineage>
</organism>
<dbReference type="SUPFAM" id="SSF54928">
    <property type="entry name" value="RNA-binding domain, RBD"/>
    <property type="match status" value="1"/>
</dbReference>
<evidence type="ECO:0000313" key="2">
    <source>
        <dbReference type="Proteomes" id="UP001334084"/>
    </source>
</evidence>
<evidence type="ECO:0000313" key="1">
    <source>
        <dbReference type="EMBL" id="WUR03207.1"/>
    </source>
</evidence>
<accession>A0AAX4JB57</accession>
<sequence length="122" mass="15079">MYKIMFFLNIKRESLYCLLIQFSPIKDINSKHLIVEYYNKKDMNYSLEMINETKINGKYIKYKILNDTCIYKKPNTKYLEIFEKFRTKKVGEKIRFENEEEMEKVREILKKEYVNHKKIKIK</sequence>
<keyword evidence="2" id="KW-1185">Reference proteome</keyword>
<reference evidence="1" key="1">
    <citation type="journal article" date="2024" name="BMC Genomics">
        <title>Functional annotation of a divergent genome using sequence and structure-based similarity.</title>
        <authorList>
            <person name="Svedberg D."/>
            <person name="Winiger R.R."/>
            <person name="Berg A."/>
            <person name="Sharma H."/>
            <person name="Tellgren-Roth C."/>
            <person name="Debrunner-Vossbrinck B.A."/>
            <person name="Vossbrinck C.R."/>
            <person name="Barandun J."/>
        </authorList>
    </citation>
    <scope>NUCLEOTIDE SEQUENCE</scope>
    <source>
        <strain evidence="1">Illinois isolate</strain>
    </source>
</reference>
<dbReference type="RefSeq" id="XP_065329352.1">
    <property type="nucleotide sequence ID" value="XM_065473280.1"/>
</dbReference>
<dbReference type="EMBL" id="CP142729">
    <property type="protein sequence ID" value="WUR03207.1"/>
    <property type="molecule type" value="Genomic_DNA"/>
</dbReference>
<proteinExistence type="predicted"/>
<dbReference type="GO" id="GO:0003676">
    <property type="term" value="F:nucleic acid binding"/>
    <property type="evidence" value="ECO:0007669"/>
    <property type="project" value="InterPro"/>
</dbReference>
<name>A0AAX4JB57_9MICR</name>
<protein>
    <submittedName>
        <fullName evidence="1">RNA-binding motif protein</fullName>
    </submittedName>
</protein>
<dbReference type="AlphaFoldDB" id="A0AAX4JB57"/>